<feature type="region of interest" description="Disordered" evidence="1">
    <location>
        <begin position="33"/>
        <end position="102"/>
    </location>
</feature>
<feature type="chain" id="PRO_5046328732" evidence="2">
    <location>
        <begin position="25"/>
        <end position="1007"/>
    </location>
</feature>
<dbReference type="Pfam" id="PF00395">
    <property type="entry name" value="SLH"/>
    <property type="match status" value="1"/>
</dbReference>
<evidence type="ECO:0000259" key="3">
    <source>
        <dbReference type="PROSITE" id="PS51272"/>
    </source>
</evidence>
<feature type="domain" description="SLH" evidence="3">
    <location>
        <begin position="168"/>
        <end position="231"/>
    </location>
</feature>
<evidence type="ECO:0000313" key="4">
    <source>
        <dbReference type="EMBL" id="UJF35583.1"/>
    </source>
</evidence>
<sequence>MRKELALLLSLLLLCYCLAPAVYAEEAVSQATQTTTKADSETTQTPASADSETDQTTSKAGSETAQTTTNADSETAQTTTNDGSADSEVSNGEDSSERAATEASLADQLHDLKGLSKDELKKIDDLLQIDAIEKTSDDTFGLEENITRAQVARTAALVLGLTIDHRLTQSSFKDISSNDSAIPYIEALKKADLFQDATDNKYNPSGIVSRQELAMLLIKGLGLDEKAKEATSSKDETVGDTYKSYVAYALQQKLMTNQTGGKFGGSEPVTKKTLAFTAYAAMQLHTTSAKPEKASIAEVKVIGRNKLSVRLNRDVDVDAAVFVVTKAGILDSDNNPVKFEPIITWSDDSTSATLEMSDDFEFAQYEVVLSGVDVETGTMGFMPENERAAKVEIVTETEKISWSKALIEYKAINQYGEEMKLSPSNVNVYVSAPKKVTSTVLADHNGIVLDLSELTPGNTVTVNLLEKSGYLSISKTFTVGDTPQVSRIDLGDTESNLKLPAGQLIFQAGGRAYLTFAAYDQYGNRMTDTKYLNMGISKTFDGALGNVFRTDSPNDFIDFDNDGYPELQLAANSDLDSNKEVTVNLLFSGGQVSETVTVAAPKTPYTVVIGPASTTLTEGDVNKEVSLKVIDSTNQELEGTEIANLETTGKITVYATGGIILEADPAIRVDPNTGQLRNVNINLNGNIRIKQVTSAGPAAIHIRINGLNQTVTYPLMIEQARKPNTIMLDENNSARNILLINTLEKSKTNAVFKIYDQFDEAYYSTRTDYKVEMKLERISGVTDAVYTTGVVELSEANPVVLKDIKDIIKSNGDGQSISFKPVAPRKGSYKLTATLVHLDNSGQIQERLSSDSLTVDVDDQNNPTLTYSLDMKSGDLIAAGRILYDAGKINSVTNATYLFNNYPALAKDVGILTKDSLGLDTGLTVKVRAVTSDNPKAVAYGNIKGVGKIMGLDSGKFNFTVFFDTPSGVQSLTQSWGSGVDSLVPNSLKVKNSSKTLSGVPELIRTR</sequence>
<protein>
    <submittedName>
        <fullName evidence="4">S-layer homology domain-containing protein</fullName>
    </submittedName>
</protein>
<proteinExistence type="predicted"/>
<feature type="signal peptide" evidence="2">
    <location>
        <begin position="1"/>
        <end position="24"/>
    </location>
</feature>
<name>A0ABY3SNS9_9BACL</name>
<dbReference type="RefSeq" id="WP_235122144.1">
    <property type="nucleotide sequence ID" value="NZ_CP090978.1"/>
</dbReference>
<gene>
    <name evidence="4" type="ORF">L0M14_11070</name>
</gene>
<evidence type="ECO:0000313" key="5">
    <source>
        <dbReference type="Proteomes" id="UP001649230"/>
    </source>
</evidence>
<keyword evidence="2" id="KW-0732">Signal</keyword>
<feature type="compositionally biased region" description="Polar residues" evidence="1">
    <location>
        <begin position="33"/>
        <end position="93"/>
    </location>
</feature>
<organism evidence="4 5">
    <name type="scientific">Paenibacillus hexagrammi</name>
    <dbReference type="NCBI Taxonomy" id="2908839"/>
    <lineage>
        <taxon>Bacteria</taxon>
        <taxon>Bacillati</taxon>
        <taxon>Bacillota</taxon>
        <taxon>Bacilli</taxon>
        <taxon>Bacillales</taxon>
        <taxon>Paenibacillaceae</taxon>
        <taxon>Paenibacillus</taxon>
    </lineage>
</organism>
<evidence type="ECO:0000256" key="2">
    <source>
        <dbReference type="SAM" id="SignalP"/>
    </source>
</evidence>
<keyword evidence="5" id="KW-1185">Reference proteome</keyword>
<evidence type="ECO:0000256" key="1">
    <source>
        <dbReference type="SAM" id="MobiDB-lite"/>
    </source>
</evidence>
<dbReference type="InterPro" id="IPR001119">
    <property type="entry name" value="SLH_dom"/>
</dbReference>
<dbReference type="EMBL" id="CP090978">
    <property type="protein sequence ID" value="UJF35583.1"/>
    <property type="molecule type" value="Genomic_DNA"/>
</dbReference>
<dbReference type="Proteomes" id="UP001649230">
    <property type="component" value="Chromosome"/>
</dbReference>
<dbReference type="PROSITE" id="PS51272">
    <property type="entry name" value="SLH"/>
    <property type="match status" value="1"/>
</dbReference>
<reference evidence="4 5" key="1">
    <citation type="journal article" date="2024" name="Int. J. Syst. Evol. Microbiol.">
        <title>Paenibacillus hexagrammi sp. nov., a novel bacterium isolated from the gut content of Hexagrammos agrammus.</title>
        <authorList>
            <person name="Jung H.K."/>
            <person name="Kim D.G."/>
            <person name="Zin H."/>
            <person name="Park J."/>
            <person name="Jung H."/>
            <person name="Kim Y.O."/>
            <person name="Kong H.J."/>
            <person name="Kim J.W."/>
            <person name="Kim Y.S."/>
        </authorList>
    </citation>
    <scope>NUCLEOTIDE SEQUENCE [LARGE SCALE GENOMIC DNA]</scope>
    <source>
        <strain evidence="4 5">YPD9-1</strain>
    </source>
</reference>
<accession>A0ABY3SNS9</accession>